<dbReference type="SMART" id="SM01130">
    <property type="entry name" value="DHDPS"/>
    <property type="match status" value="1"/>
</dbReference>
<dbReference type="RefSeq" id="WP_168964764.1">
    <property type="nucleotide sequence ID" value="NZ_JABAFR010000004.1"/>
</dbReference>
<name>A0A7X9NGE0_9FIRM</name>
<evidence type="ECO:0000256" key="12">
    <source>
        <dbReference type="NCBIfam" id="TIGR00674"/>
    </source>
</evidence>
<keyword evidence="5" id="KW-0963">Cytoplasm</keyword>
<comment type="similarity">
    <text evidence="3 13">Belongs to the DapA family.</text>
</comment>
<dbReference type="GO" id="GO:0009089">
    <property type="term" value="P:lysine biosynthetic process via diaminopimelate"/>
    <property type="evidence" value="ECO:0007669"/>
    <property type="project" value="UniProtKB-UniRule"/>
</dbReference>
<dbReference type="PROSITE" id="PS00666">
    <property type="entry name" value="DHDPS_2"/>
    <property type="match status" value="1"/>
</dbReference>
<keyword evidence="6" id="KW-0028">Amino-acid biosynthesis</keyword>
<dbReference type="InterPro" id="IPR013785">
    <property type="entry name" value="Aldolase_TIM"/>
</dbReference>
<evidence type="ECO:0000256" key="10">
    <source>
        <dbReference type="ARBA" id="ARBA00023270"/>
    </source>
</evidence>
<accession>A0A7X9NGE0</accession>
<protein>
    <recommendedName>
        <fullName evidence="4 12">4-hydroxy-tetrahydrodipicolinate synthase</fullName>
        <ecNumber evidence="4 12">4.3.3.7</ecNumber>
    </recommendedName>
</protein>
<feature type="active site" description="Proton donor/acceptor" evidence="14">
    <location>
        <position position="135"/>
    </location>
</feature>
<dbReference type="UniPathway" id="UPA00034">
    <property type="reaction ID" value="UER00017"/>
</dbReference>
<dbReference type="PRINTS" id="PR00146">
    <property type="entry name" value="DHPICSNTHASE"/>
</dbReference>
<dbReference type="PIRSF" id="PIRSF001365">
    <property type="entry name" value="DHDPS"/>
    <property type="match status" value="1"/>
</dbReference>
<dbReference type="CDD" id="cd00408">
    <property type="entry name" value="DHDPS-like"/>
    <property type="match status" value="1"/>
</dbReference>
<evidence type="ECO:0000256" key="5">
    <source>
        <dbReference type="ARBA" id="ARBA00022490"/>
    </source>
</evidence>
<evidence type="ECO:0000256" key="1">
    <source>
        <dbReference type="ARBA" id="ARBA00003294"/>
    </source>
</evidence>
<dbReference type="PANTHER" id="PTHR12128">
    <property type="entry name" value="DIHYDRODIPICOLINATE SYNTHASE"/>
    <property type="match status" value="1"/>
</dbReference>
<keyword evidence="7" id="KW-0220">Diaminopimelate biosynthesis</keyword>
<keyword evidence="9 13" id="KW-0456">Lyase</keyword>
<evidence type="ECO:0000256" key="6">
    <source>
        <dbReference type="ARBA" id="ARBA00022605"/>
    </source>
</evidence>
<comment type="function">
    <text evidence="1">Catalyzes the condensation of (S)-aspartate-beta-semialdehyde [(S)-ASA] and pyruvate to 4-hydroxy-tetrahydrodipicolinate (HTPA).</text>
</comment>
<sequence length="295" mass="32727">MFSGIITPIMTPFYRDDKQAINYEATKKLIDYVIENGVSGIFILGSNGEFPVITYDEKIEFTKKVVEFVNHRVPVYAGPGACSTQETICLAQEMEKIGVDALSVISPYFVKLTEDELANHFKMVAESVNIPVILYNIPRMTGNSITKYVFEKVASIPNVAGIKDSSRDIDNLKDYLEVAKKYNLSVLIGSDGIIAQGYRMGASGAIAGMSNVIPKLMSDMFTALENHDEEKADQLQEEVNYIRTVNKKATMPVVLKRALELGGIAEAGPARLPVSECSPELDEEIREMLKHYKLI</sequence>
<keyword evidence="8" id="KW-0457">Lysine biosynthesis</keyword>
<dbReference type="InterPro" id="IPR020625">
    <property type="entry name" value="Schiff_base-form_aldolases_AS"/>
</dbReference>
<dbReference type="GO" id="GO:0019877">
    <property type="term" value="P:diaminopimelate biosynthetic process"/>
    <property type="evidence" value="ECO:0007669"/>
    <property type="project" value="UniProtKB-KW"/>
</dbReference>
<dbReference type="PANTHER" id="PTHR12128:SF66">
    <property type="entry name" value="4-HYDROXY-2-OXOGLUTARATE ALDOLASE, MITOCHONDRIAL"/>
    <property type="match status" value="1"/>
</dbReference>
<dbReference type="NCBIfam" id="TIGR00674">
    <property type="entry name" value="dapA"/>
    <property type="match status" value="1"/>
</dbReference>
<dbReference type="AlphaFoldDB" id="A0A7X9NGE0"/>
<proteinExistence type="inferred from homology"/>
<keyword evidence="10" id="KW-0704">Schiff base</keyword>
<evidence type="ECO:0000256" key="14">
    <source>
        <dbReference type="PIRSR" id="PIRSR001365-1"/>
    </source>
</evidence>
<dbReference type="Pfam" id="PF00701">
    <property type="entry name" value="DHDPS"/>
    <property type="match status" value="1"/>
</dbReference>
<feature type="active site" description="Schiff-base intermediate with substrate" evidence="14">
    <location>
        <position position="163"/>
    </location>
</feature>
<evidence type="ECO:0000256" key="8">
    <source>
        <dbReference type="ARBA" id="ARBA00023154"/>
    </source>
</evidence>
<evidence type="ECO:0000256" key="15">
    <source>
        <dbReference type="PIRSR" id="PIRSR001365-2"/>
    </source>
</evidence>
<gene>
    <name evidence="16" type="primary">dapA</name>
    <name evidence="16" type="ORF">HF861_02590</name>
</gene>
<comment type="catalytic activity">
    <reaction evidence="11">
        <text>L-aspartate 4-semialdehyde + pyruvate = (2S,4S)-4-hydroxy-2,3,4,5-tetrahydrodipicolinate + H2O + H(+)</text>
        <dbReference type="Rhea" id="RHEA:34171"/>
        <dbReference type="ChEBI" id="CHEBI:15361"/>
        <dbReference type="ChEBI" id="CHEBI:15377"/>
        <dbReference type="ChEBI" id="CHEBI:15378"/>
        <dbReference type="ChEBI" id="CHEBI:67139"/>
        <dbReference type="ChEBI" id="CHEBI:537519"/>
        <dbReference type="EC" id="4.3.3.7"/>
    </reaction>
</comment>
<dbReference type="InterPro" id="IPR002220">
    <property type="entry name" value="DapA-like"/>
</dbReference>
<evidence type="ECO:0000256" key="4">
    <source>
        <dbReference type="ARBA" id="ARBA00012086"/>
    </source>
</evidence>
<evidence type="ECO:0000256" key="13">
    <source>
        <dbReference type="PIRNR" id="PIRNR001365"/>
    </source>
</evidence>
<evidence type="ECO:0000256" key="3">
    <source>
        <dbReference type="ARBA" id="ARBA00007592"/>
    </source>
</evidence>
<evidence type="ECO:0000256" key="2">
    <source>
        <dbReference type="ARBA" id="ARBA00005120"/>
    </source>
</evidence>
<evidence type="ECO:0000313" key="17">
    <source>
        <dbReference type="Proteomes" id="UP000540014"/>
    </source>
</evidence>
<dbReference type="Gene3D" id="3.20.20.70">
    <property type="entry name" value="Aldolase class I"/>
    <property type="match status" value="1"/>
</dbReference>
<evidence type="ECO:0000256" key="7">
    <source>
        <dbReference type="ARBA" id="ARBA00022915"/>
    </source>
</evidence>
<reference evidence="16 17" key="1">
    <citation type="submission" date="2020-04" db="EMBL/GenBank/DDBJ databases">
        <authorList>
            <person name="Hitch T.C.A."/>
            <person name="Wylensek D."/>
            <person name="Clavel T."/>
        </authorList>
    </citation>
    <scope>NUCLEOTIDE SEQUENCE [LARGE SCALE GENOMIC DNA]</scope>
    <source>
        <strain evidence="16 17">BSM-383-APC-22F</strain>
    </source>
</reference>
<evidence type="ECO:0000256" key="9">
    <source>
        <dbReference type="ARBA" id="ARBA00023239"/>
    </source>
</evidence>
<dbReference type="EMBL" id="JABAFR010000004">
    <property type="protein sequence ID" value="NME43769.1"/>
    <property type="molecule type" value="Genomic_DNA"/>
</dbReference>
<comment type="caution">
    <text evidence="16">The sequence shown here is derived from an EMBL/GenBank/DDBJ whole genome shotgun (WGS) entry which is preliminary data.</text>
</comment>
<dbReference type="EC" id="4.3.3.7" evidence="4 12"/>
<dbReference type="InterPro" id="IPR005263">
    <property type="entry name" value="DapA"/>
</dbReference>
<dbReference type="Proteomes" id="UP000540014">
    <property type="component" value="Unassembled WGS sequence"/>
</dbReference>
<evidence type="ECO:0000313" key="16">
    <source>
        <dbReference type="EMBL" id="NME43769.1"/>
    </source>
</evidence>
<feature type="binding site" evidence="15">
    <location>
        <position position="206"/>
    </location>
    <ligand>
        <name>pyruvate</name>
        <dbReference type="ChEBI" id="CHEBI:15361"/>
    </ligand>
</feature>
<organism evidence="16 17">
    <name type="scientific">Faecalicoccus pleomorphus</name>
    <dbReference type="NCBI Taxonomy" id="1323"/>
    <lineage>
        <taxon>Bacteria</taxon>
        <taxon>Bacillati</taxon>
        <taxon>Bacillota</taxon>
        <taxon>Erysipelotrichia</taxon>
        <taxon>Erysipelotrichales</taxon>
        <taxon>Erysipelotrichaceae</taxon>
        <taxon>Faecalicoccus</taxon>
    </lineage>
</organism>
<comment type="pathway">
    <text evidence="2">Amino-acid biosynthesis; L-lysine biosynthesis via DAP pathway; (S)-tetrahydrodipicolinate from L-aspartate: step 3/4.</text>
</comment>
<dbReference type="GO" id="GO:0008840">
    <property type="term" value="F:4-hydroxy-tetrahydrodipicolinate synthase activity"/>
    <property type="evidence" value="ECO:0007669"/>
    <property type="project" value="UniProtKB-UniRule"/>
</dbReference>
<dbReference type="SUPFAM" id="SSF51569">
    <property type="entry name" value="Aldolase"/>
    <property type="match status" value="1"/>
</dbReference>
<evidence type="ECO:0000256" key="11">
    <source>
        <dbReference type="ARBA" id="ARBA00047836"/>
    </source>
</evidence>